<evidence type="ECO:0000313" key="6">
    <source>
        <dbReference type="EMBL" id="PYD56454.1"/>
    </source>
</evidence>
<dbReference type="GO" id="GO:0009247">
    <property type="term" value="P:glycolipid biosynthetic process"/>
    <property type="evidence" value="ECO:0007669"/>
    <property type="project" value="TreeGrafter"/>
</dbReference>
<proteinExistence type="inferred from homology"/>
<dbReference type="GO" id="GO:0004582">
    <property type="term" value="F:dolichyl-phosphate beta-D-mannosyltransferase activity"/>
    <property type="evidence" value="ECO:0007669"/>
    <property type="project" value="InterPro"/>
</dbReference>
<keyword evidence="2" id="KW-0328">Glycosyltransferase</keyword>
<dbReference type="InterPro" id="IPR039528">
    <property type="entry name" value="DPM1-like"/>
</dbReference>
<dbReference type="SUPFAM" id="SSF53448">
    <property type="entry name" value="Nucleotide-diphospho-sugar transferases"/>
    <property type="match status" value="1"/>
</dbReference>
<dbReference type="EMBL" id="NKUC01000022">
    <property type="protein sequence ID" value="PYD56454.1"/>
    <property type="molecule type" value="Genomic_DNA"/>
</dbReference>
<reference evidence="6 7" key="1">
    <citation type="submission" date="2017-07" db="EMBL/GenBank/DDBJ databases">
        <title>A draft genome sequence of Komagataeibacter xylinus LMG 1515.</title>
        <authorList>
            <person name="Skraban J."/>
            <person name="Cleenwerck I."/>
            <person name="Vandamme P."/>
            <person name="Trcek J."/>
        </authorList>
    </citation>
    <scope>NUCLEOTIDE SEQUENCE [LARGE SCALE GENOMIC DNA]</scope>
    <source>
        <strain evidence="6 7">LMG 1515</strain>
    </source>
</reference>
<dbReference type="GO" id="GO:0016020">
    <property type="term" value="C:membrane"/>
    <property type="evidence" value="ECO:0007669"/>
    <property type="project" value="GOC"/>
</dbReference>
<dbReference type="Proteomes" id="UP000248257">
    <property type="component" value="Unassembled WGS sequence"/>
</dbReference>
<feature type="region of interest" description="Disordered" evidence="4">
    <location>
        <begin position="1"/>
        <end position="21"/>
    </location>
</feature>
<dbReference type="Pfam" id="PF00535">
    <property type="entry name" value="Glycos_transf_2"/>
    <property type="match status" value="1"/>
</dbReference>
<evidence type="ECO:0000259" key="5">
    <source>
        <dbReference type="Pfam" id="PF00535"/>
    </source>
</evidence>
<dbReference type="AlphaFoldDB" id="A0A318PHM7"/>
<comment type="caution">
    <text evidence="6">The sequence shown here is derived from an EMBL/GenBank/DDBJ whole genome shotgun (WGS) entry which is preliminary data.</text>
</comment>
<gene>
    <name evidence="6" type="ORF">CFR75_10650</name>
</gene>
<dbReference type="InterPro" id="IPR029044">
    <property type="entry name" value="Nucleotide-diphossugar_trans"/>
</dbReference>
<dbReference type="RefSeq" id="WP_061272272.1">
    <property type="nucleotide sequence ID" value="NZ_CBCRXN010000020.1"/>
</dbReference>
<keyword evidence="3" id="KW-0808">Transferase</keyword>
<comment type="similarity">
    <text evidence="1">Belongs to the glycosyltransferase 2 family.</text>
</comment>
<evidence type="ECO:0000256" key="3">
    <source>
        <dbReference type="ARBA" id="ARBA00022679"/>
    </source>
</evidence>
<dbReference type="InterPro" id="IPR001173">
    <property type="entry name" value="Glyco_trans_2-like"/>
</dbReference>
<dbReference type="STRING" id="1220579.GCA_001571345_00882"/>
<keyword evidence="7" id="KW-1185">Reference proteome</keyword>
<accession>A0A318PHM7</accession>
<protein>
    <submittedName>
        <fullName evidence="6">Polyprenol monophosphomannose synthase</fullName>
    </submittedName>
</protein>
<dbReference type="PANTHER" id="PTHR43398:SF1">
    <property type="entry name" value="DOLICHOL-PHOSPHATE MANNOSYLTRANSFERASE SUBUNIT 1"/>
    <property type="match status" value="1"/>
</dbReference>
<dbReference type="PANTHER" id="PTHR43398">
    <property type="entry name" value="DOLICHOL-PHOSPHATE MANNOSYLTRANSFERASE SUBUNIT 1"/>
    <property type="match status" value="1"/>
</dbReference>
<evidence type="ECO:0000256" key="4">
    <source>
        <dbReference type="SAM" id="MobiDB-lite"/>
    </source>
</evidence>
<feature type="domain" description="Glycosyltransferase 2-like" evidence="5">
    <location>
        <begin position="25"/>
        <end position="189"/>
    </location>
</feature>
<dbReference type="Gene3D" id="3.90.550.10">
    <property type="entry name" value="Spore Coat Polysaccharide Biosynthesis Protein SpsA, Chain A"/>
    <property type="match status" value="1"/>
</dbReference>
<dbReference type="OrthoDB" id="9811222at2"/>
<sequence>MPVSSASTSDDTHDGNGTRSGPEFSIIIPCYNERGNVEPLFRAVEKAITRYRWELIFVDDNSPDGTIDEVWRLAQADCRVRGLLRVGRRGLSSAVIEGILSSSAPVVAVMDGDMQHDESLLQKMADAIMRDNYDVAIGSRHVEGGDNAGLANAWRLFLSNAGIHIAQYLLPVKVNDPMSGFFAVRREMFVQSVSRLSGKGFKILLDMLMVQETKPRVTELPFVFRSRHEGDSKMDSKVLLQFAQMIFCNLRNRTKAAGAAKKST</sequence>
<evidence type="ECO:0000256" key="1">
    <source>
        <dbReference type="ARBA" id="ARBA00006739"/>
    </source>
</evidence>
<organism evidence="6 7">
    <name type="scientific">Komagataeibacter xylinus</name>
    <name type="common">Gluconacetobacter xylinus</name>
    <dbReference type="NCBI Taxonomy" id="28448"/>
    <lineage>
        <taxon>Bacteria</taxon>
        <taxon>Pseudomonadati</taxon>
        <taxon>Pseudomonadota</taxon>
        <taxon>Alphaproteobacteria</taxon>
        <taxon>Acetobacterales</taxon>
        <taxon>Acetobacteraceae</taxon>
        <taxon>Komagataeibacter</taxon>
    </lineage>
</organism>
<evidence type="ECO:0000256" key="2">
    <source>
        <dbReference type="ARBA" id="ARBA00022676"/>
    </source>
</evidence>
<name>A0A318PHM7_KOMXY</name>
<evidence type="ECO:0000313" key="7">
    <source>
        <dbReference type="Proteomes" id="UP000248257"/>
    </source>
</evidence>
<dbReference type="CDD" id="cd06442">
    <property type="entry name" value="DPM1_like"/>
    <property type="match status" value="1"/>
</dbReference>